<dbReference type="OrthoDB" id="72772at2759"/>
<evidence type="ECO:0000256" key="2">
    <source>
        <dbReference type="SAM" id="Coils"/>
    </source>
</evidence>
<reference evidence="5" key="1">
    <citation type="submission" date="2025-08" db="UniProtKB">
        <authorList>
            <consortium name="RefSeq"/>
        </authorList>
    </citation>
    <scope>IDENTIFICATION</scope>
    <source>
        <tissue evidence="5">Whole larvae</tissue>
    </source>
</reference>
<dbReference type="InParanoid" id="A0A6J1X507"/>
<name>A0A6J1X507_GALME</name>
<dbReference type="PANTHER" id="PTHR15157">
    <property type="entry name" value="UV RADIATION RESISTANCE-ASSOCIATED GENE PROTEIN"/>
    <property type="match status" value="1"/>
</dbReference>
<sequence>MFGRPRCREWTPLATQQLRLRSLIQIVGYNIRPPEWSLNQCSFYLTLHHTTMSAPFYTSEKISSPHPKWKEIDSEITHRMASTNIVIRIWCHQSHTSKVNSEKPQDTIIQTWGVYFSGLRYLGANLTLNFTSDCFKSNTLVFQMHGGYFCSYKSLKLDVIPPENELEQGSLSSDSSGRTNLSKITLEPKFIQNHKVVKETRSVSPSIFSRKHEKEYSKSNSPVEKGFKQNFLKLKSSASLNISQRESYTERECDFDRDSDERIKDDPNYIYEHSPDSMDVKEFTTSGLNCFGISKTSSQEDLSGSKIDLSEIAENYDLRNETVGVPKYRYLAINFLKSEIRPSYNATKLQKLHLLQYSIKKRQEAVQEVKERIYSKSAVTNDSWPKFDEFDVKTKLKSRSLRNLFSPDEDDVENGQYSSHSDISLKNGRIKEEKPVRPNGPRLALKLNDLLSFKAKPSPFQRAEHVRLTKQLEILRFKRIILSDERDSKLANIRRLKERHAKLLEENQDIGLELMQNYHTLSRWNESMKETRQSCAAMRDLAARSHAALLSQRHQLLLQLHQIFYIQQKDTSVWTICGVRLPICGDENPSRASNPVSDSVAAGFVAQATCLAASFLNQPLRYKITLLGSASKILDITPELPNPNNMYSCLLPESASSLQDHLTGICNIPLFTRGGDTTLFPYAMFLLNKCIAQLLWGRGLPVPDMRPTLKNLERLLTTPNNLSDTSKLFGTYKWRADGQCPRTQSLRSLVASDRGKYRQFNRFKDAVDGQSPHSAMNLKRHRQSRSVGSYNDDQEMPALDASTTSIMGSESNIYNLKLIESNSSENLPPLKSHNSDSEILRLLTEDRNDVNTENKVIFTLGDDTSLVNIESEKLLRISTNNDDEITCSTCLDENVKRICSEIENFCSTNTEVEKRETKDLHEGFDVVRHIEAMNEDIAKYIEQKSNDVEPIDVTCETCADKDVCDIACAKNVTEVIVIPSAEAILDTLMK</sequence>
<dbReference type="GeneID" id="113523249"/>
<keyword evidence="1 2" id="KW-0175">Coiled coil</keyword>
<feature type="region of interest" description="Disordered" evidence="3">
    <location>
        <begin position="407"/>
        <end position="438"/>
    </location>
</feature>
<accession>A0A6J1X507</accession>
<feature type="compositionally biased region" description="Polar residues" evidence="3">
    <location>
        <begin position="415"/>
        <end position="424"/>
    </location>
</feature>
<proteinExistence type="predicted"/>
<dbReference type="GO" id="GO:0000323">
    <property type="term" value="C:lytic vacuole"/>
    <property type="evidence" value="ECO:0007669"/>
    <property type="project" value="TreeGrafter"/>
</dbReference>
<dbReference type="GO" id="GO:0000149">
    <property type="term" value="F:SNARE binding"/>
    <property type="evidence" value="ECO:0007669"/>
    <property type="project" value="TreeGrafter"/>
</dbReference>
<evidence type="ECO:0000313" key="4">
    <source>
        <dbReference type="Proteomes" id="UP001652740"/>
    </source>
</evidence>
<feature type="coiled-coil region" evidence="2">
    <location>
        <begin position="486"/>
        <end position="513"/>
    </location>
</feature>
<dbReference type="KEGG" id="gmw:113523249"/>
<dbReference type="GO" id="GO:0035493">
    <property type="term" value="P:SNARE complex assembly"/>
    <property type="evidence" value="ECO:0007669"/>
    <property type="project" value="TreeGrafter"/>
</dbReference>
<dbReference type="AlphaFoldDB" id="A0A6J1X507"/>
<evidence type="ECO:0000256" key="3">
    <source>
        <dbReference type="SAM" id="MobiDB-lite"/>
    </source>
</evidence>
<dbReference type="RefSeq" id="XP_026764940.1">
    <property type="nucleotide sequence ID" value="XM_026909139.3"/>
</dbReference>
<organism evidence="4 5">
    <name type="scientific">Galleria mellonella</name>
    <name type="common">Greater wax moth</name>
    <dbReference type="NCBI Taxonomy" id="7137"/>
    <lineage>
        <taxon>Eukaryota</taxon>
        <taxon>Metazoa</taxon>
        <taxon>Ecdysozoa</taxon>
        <taxon>Arthropoda</taxon>
        <taxon>Hexapoda</taxon>
        <taxon>Insecta</taxon>
        <taxon>Pterygota</taxon>
        <taxon>Neoptera</taxon>
        <taxon>Endopterygota</taxon>
        <taxon>Lepidoptera</taxon>
        <taxon>Glossata</taxon>
        <taxon>Ditrysia</taxon>
        <taxon>Pyraloidea</taxon>
        <taxon>Pyralidae</taxon>
        <taxon>Galleriinae</taxon>
        <taxon>Galleria</taxon>
    </lineage>
</organism>
<dbReference type="Proteomes" id="UP001652740">
    <property type="component" value="Unplaced"/>
</dbReference>
<dbReference type="GO" id="GO:0005768">
    <property type="term" value="C:endosome"/>
    <property type="evidence" value="ECO:0007669"/>
    <property type="project" value="TreeGrafter"/>
</dbReference>
<dbReference type="FunCoup" id="A0A6J1X507">
    <property type="interactions" value="383"/>
</dbReference>
<protein>
    <submittedName>
        <fullName evidence="5">Uncharacterized protein LOC113523249 isoform X1</fullName>
    </submittedName>
</protein>
<dbReference type="CTD" id="7405"/>
<evidence type="ECO:0000313" key="5">
    <source>
        <dbReference type="RefSeq" id="XP_026764940.1"/>
    </source>
</evidence>
<gene>
    <name evidence="5" type="primary">LOC113523249</name>
</gene>
<keyword evidence="4" id="KW-1185">Reference proteome</keyword>
<dbReference type="PANTHER" id="PTHR15157:SF5">
    <property type="entry name" value="UV RADIATION RESISTANCE-ASSOCIATED GENE PROTEIN"/>
    <property type="match status" value="1"/>
</dbReference>
<evidence type="ECO:0000256" key="1">
    <source>
        <dbReference type="ARBA" id="ARBA00023054"/>
    </source>
</evidence>